<organism evidence="1 2">
    <name type="scientific">Plasmodium brasilianum</name>
    <dbReference type="NCBI Taxonomy" id="5824"/>
    <lineage>
        <taxon>Eukaryota</taxon>
        <taxon>Sar</taxon>
        <taxon>Alveolata</taxon>
        <taxon>Apicomplexa</taxon>
        <taxon>Aconoidasida</taxon>
        <taxon>Haemosporida</taxon>
        <taxon>Plasmodiidae</taxon>
        <taxon>Plasmodium</taxon>
        <taxon>Plasmodium (Plasmodium)</taxon>
    </lineage>
</organism>
<keyword evidence="2" id="KW-1185">Reference proteome</keyword>
<name>A0ACB9YCJ8_PLABR</name>
<reference evidence="1" key="1">
    <citation type="submission" date="2022-06" db="EMBL/GenBank/DDBJ databases">
        <title>The First Complete Genome of the Simian Malaria Parasite Plasmodium brasilianum.</title>
        <authorList>
            <person name="Bajic M."/>
            <person name="Ravishankar S."/>
        </authorList>
    </citation>
    <scope>NUCLEOTIDE SEQUENCE</scope>
    <source>
        <strain evidence="1">Bolivian I</strain>
    </source>
</reference>
<proteinExistence type="predicted"/>
<sequence>MFLLKNVRRCCYYTKIYENIKIIRKIKLEKERENKKYSQIEENKCNVDKKKKQQAIFPYDIKKDDNNFYEQVFNKIKQKDIKNLDKYAEVFANICSERKINENATIKNICIQKEARVGENIKKGNCNNKVVSSSENTSVQCVSKKSTFLKGNEMYALNNHIHNNVRNKNENINDKKYLKEKKKYLERKDVYLKVVDDHILNRNKSSRGINKSEKCLNRDGHYVKSLTLGRINEERAGEKQKLEQVLQLNEVQIKGKKVENKIYKENERIESTCNKKGVLLQNNVDRMHEDILKNDKLLSSSDTDLNNNSKEKHQSSHGKNTSEVKSVPLKVRKNKILVPTTDNAIIEKSYINVEYEEYWENEKINKILELQKGSDKDIQNKLFKGVLYVSPFDTNKCFVVNEESLGCSKNNFFYVYGYISRNRALNDDLVYAYAERRKIKRFQDSEEKENEQIQVNRKKNTDTNGMKGEEGIQEEGGVDRGNEENEEKEEQTGNFCRVVNIVERRSMEIVCTLNYLNIKEKINNTFGKKDISNKLKNGTASKVLISNKVDSDIVNYKCDKEHVISKPNIEKIDYIQIYKNEEKERSSEKLLAKLQSVDARLPCFIYESSNFMVNKILYHLQKKKINLYVLVKFKQWEQNQINPLGNISTILGSEKNLFGIIYFFIYFYKIHFHIYGKTDMSYLKSKMIVQDKIFDAFFHRKNVFVPLANYFEGVSSGSGSISSDIHNNSQGKGSKSYVDQIEKKIAYLRYIQQTNRSIQKYMIKCLLKNRDIITHLDIFTIDPLNAKDLDDALSIEFVKTDKNSKKKFQYKIGVHISDVSFFISPNSYYDKLASKICNTIYMDIMVIHMLPSILSEHICSLNTEGEKLSFSIFFFIDNISNPYDISVGEMLKGVDIKKCLIKSKYKLNYDVVEDYINDIYLSINSTIGCSSNCESESNSRSGSNYRSAKCIEEKILVRGDLNLSYFIPNFEHICDKHNISVKIGSDIFRLYLLSRMLKEKTGRKNIYQTETLLFALPNTYSNNDNSSEEFKPINIDEMTKEYISFEGNDDMYVIEKFLKRPKFKKLLNETNMENVHLEKIEYKKKSHMLIEEMMILTNFLVANKIFDNKRLGLLRIHENSSEEIKKNFLHIIDYSTYNKINRMININNNTINDILSVCEKVLSENQLLCLHYNILKYYKEAIYIPFVEGEKNYSCHFGLLLSKYIHFTSPIRRYIDIVVHRILNSVIEEEILPYTYEDFKRICEQCNYQKKKTDEAQTHLKNFLLNKYLIYLNNNKHKYEGVSDVQAEMGEQSGHRYHSDRQDSAYSKRKTRRLVQYYKGEGTQKKGDDKPLEEEADKTEETDESYKSGRSDKTDERHCFQHSVNLKKGGHIPIKKYFYLNRGVISFLTEAYIQEIVITKNIKENICLNILNSNYINVNGKEDGVSDNIMPITHITYISDSSKNMNSISRKNVDGENKILSTNEENFIDQRGNTCSSTGSSSSGSSNDGADYNMEESSRVKIKKSINDNIKLKNAIVFYVPIVETEKSVSDNLLSLKFEYVLISFKECTYIYNISNDVLFKINLDFCTTNESSQNSLYNDEGNPGEEQKRNKRLYNIFKQITNMKICVKYQVLKLEEGKNFQEIYDSLYIHDVFIKRDDEVNKLKKQTYSLDPVVDEKRIKNEQQYNERSNLNDSAQVKMAIKQKSSQFHDNIELVHDKTVECNEGNEYEKISRFQKKAVFLIPGLQMWALRLT</sequence>
<evidence type="ECO:0000313" key="1">
    <source>
        <dbReference type="EMBL" id="KAI4839302.1"/>
    </source>
</evidence>
<protein>
    <submittedName>
        <fullName evidence="1">Exoribonuclease II</fullName>
    </submittedName>
</protein>
<dbReference type="Proteomes" id="UP001056978">
    <property type="component" value="Chromosome 7"/>
</dbReference>
<dbReference type="EMBL" id="CM043775">
    <property type="protein sequence ID" value="KAI4839302.1"/>
    <property type="molecule type" value="Genomic_DNA"/>
</dbReference>
<gene>
    <name evidence="1" type="ORF">MKS88_001850</name>
</gene>
<accession>A0ACB9YCJ8</accession>
<evidence type="ECO:0000313" key="2">
    <source>
        <dbReference type="Proteomes" id="UP001056978"/>
    </source>
</evidence>
<comment type="caution">
    <text evidence="1">The sequence shown here is derived from an EMBL/GenBank/DDBJ whole genome shotgun (WGS) entry which is preliminary data.</text>
</comment>